<feature type="transmembrane region" description="Helical" evidence="8">
    <location>
        <begin position="315"/>
        <end position="332"/>
    </location>
</feature>
<keyword evidence="3" id="KW-1003">Cell membrane</keyword>
<dbReference type="GO" id="GO:0005886">
    <property type="term" value="C:plasma membrane"/>
    <property type="evidence" value="ECO:0007669"/>
    <property type="project" value="UniProtKB-SubCell"/>
</dbReference>
<evidence type="ECO:0000256" key="8">
    <source>
        <dbReference type="SAM" id="Phobius"/>
    </source>
</evidence>
<dbReference type="CDD" id="cd06579">
    <property type="entry name" value="TM_PBP1_transp_AraH_like"/>
    <property type="match status" value="1"/>
</dbReference>
<evidence type="ECO:0000256" key="1">
    <source>
        <dbReference type="ARBA" id="ARBA00004651"/>
    </source>
</evidence>
<dbReference type="PANTHER" id="PTHR32196">
    <property type="entry name" value="ABC TRANSPORTER PERMEASE PROTEIN YPHD-RELATED-RELATED"/>
    <property type="match status" value="1"/>
</dbReference>
<comment type="subcellular location">
    <subcellularLocation>
        <location evidence="1">Cell membrane</location>
        <topology evidence="1">Multi-pass membrane protein</topology>
    </subcellularLocation>
</comment>
<dbReference type="KEGG" id="moc:BB934_02635"/>
<dbReference type="RefSeq" id="WP_099508243.1">
    <property type="nucleotide sequence ID" value="NZ_CP016616.1"/>
</dbReference>
<feature type="transmembrane region" description="Helical" evidence="8">
    <location>
        <begin position="195"/>
        <end position="216"/>
    </location>
</feature>
<feature type="transmembrane region" description="Helical" evidence="8">
    <location>
        <begin position="141"/>
        <end position="161"/>
    </location>
</feature>
<feature type="transmembrane region" description="Helical" evidence="8">
    <location>
        <begin position="91"/>
        <end position="108"/>
    </location>
</feature>
<evidence type="ECO:0000256" key="6">
    <source>
        <dbReference type="ARBA" id="ARBA00022989"/>
    </source>
</evidence>
<dbReference type="OrthoDB" id="9784538at2"/>
<evidence type="ECO:0000256" key="3">
    <source>
        <dbReference type="ARBA" id="ARBA00022475"/>
    </source>
</evidence>
<dbReference type="PANTHER" id="PTHR32196:SF21">
    <property type="entry name" value="ABC TRANSPORTER PERMEASE PROTEIN YPHD-RELATED"/>
    <property type="match status" value="1"/>
</dbReference>
<sequence length="341" mass="35470">MSTTQLPTTPSSVEIEDITGLKERSLSHKLFASQPFWVTVALVVMCAVMTWDQPDAFASADNFYNITRNFAFVGIMAIGMTAVILTGGIDLSVGSIMGLVGVICGLVLQAEGHWGIAVLAGLAAGALAGAVNGVLVAYVGLPAFVVTLGMLSIARSLAIVLSENKMIYEFGPYGDTFIAIGGGAILGVANPVWVLMILALIFGFILNFTSWGNYLYAIGSNENAARLTGVPTRRIKLQAYIVSGLTAALASVLIVGWQGSAINALGQGYELRVIASTVIGGADLMGGHGSAYGAVIGAALIEVIRNSLLMAGVDANWQGAFVGLFIVLAVLLQRIRGKRSA</sequence>
<name>A0A1B2EBB9_9HYPH</name>
<proteinExistence type="predicted"/>
<dbReference type="InterPro" id="IPR001851">
    <property type="entry name" value="ABC_transp_permease"/>
</dbReference>
<feature type="transmembrane region" description="Helical" evidence="8">
    <location>
        <begin position="63"/>
        <end position="85"/>
    </location>
</feature>
<dbReference type="GO" id="GO:0022857">
    <property type="term" value="F:transmembrane transporter activity"/>
    <property type="evidence" value="ECO:0007669"/>
    <property type="project" value="InterPro"/>
</dbReference>
<keyword evidence="7 8" id="KW-0472">Membrane</keyword>
<accession>A0A1B2EBB9</accession>
<dbReference type="Pfam" id="PF02653">
    <property type="entry name" value="BPD_transp_2"/>
    <property type="match status" value="1"/>
</dbReference>
<keyword evidence="4" id="KW-0997">Cell inner membrane</keyword>
<feature type="transmembrane region" description="Helical" evidence="8">
    <location>
        <begin position="31"/>
        <end position="51"/>
    </location>
</feature>
<gene>
    <name evidence="9" type="ORF">BB934_02635</name>
</gene>
<evidence type="ECO:0000256" key="5">
    <source>
        <dbReference type="ARBA" id="ARBA00022692"/>
    </source>
</evidence>
<evidence type="ECO:0000256" key="7">
    <source>
        <dbReference type="ARBA" id="ARBA00023136"/>
    </source>
</evidence>
<dbReference type="EMBL" id="CP016616">
    <property type="protein sequence ID" value="ANY77249.1"/>
    <property type="molecule type" value="Genomic_DNA"/>
</dbReference>
<reference evidence="9" key="1">
    <citation type="submission" date="2016-07" db="EMBL/GenBank/DDBJ databases">
        <title>Microvirga ossetica sp. nov. a new species of rhizobia isolated from root nodules of the legume species Vicia alpestris Steven originated from North Ossetia region in the Caucasus.</title>
        <authorList>
            <person name="Safronova V.I."/>
            <person name="Kuznetsova I.G."/>
            <person name="Sazanova A.L."/>
            <person name="Belimov A."/>
            <person name="Andronov E."/>
            <person name="Osledkin Y.S."/>
            <person name="Onishchuk O.P."/>
            <person name="Kurchak O.N."/>
            <person name="Shaposhnikov A.I."/>
            <person name="Willems A."/>
            <person name="Tikhonovich I.A."/>
        </authorList>
    </citation>
    <scope>NUCLEOTIDE SEQUENCE [LARGE SCALE GENOMIC DNA]</scope>
    <source>
        <strain evidence="9">V5/3M</strain>
    </source>
</reference>
<protein>
    <submittedName>
        <fullName evidence="9">Sugar ABC transporter permease</fullName>
    </submittedName>
</protein>
<evidence type="ECO:0000256" key="4">
    <source>
        <dbReference type="ARBA" id="ARBA00022519"/>
    </source>
</evidence>
<dbReference type="AlphaFoldDB" id="A0A1B2EBB9"/>
<evidence type="ECO:0000313" key="9">
    <source>
        <dbReference type="EMBL" id="ANY77249.1"/>
    </source>
</evidence>
<keyword evidence="5 8" id="KW-0812">Transmembrane</keyword>
<keyword evidence="2" id="KW-0813">Transport</keyword>
<feature type="transmembrane region" description="Helical" evidence="8">
    <location>
        <begin position="237"/>
        <end position="257"/>
    </location>
</feature>
<keyword evidence="6 8" id="KW-1133">Transmembrane helix</keyword>
<organism evidence="9">
    <name type="scientific">Microvirga ossetica</name>
    <dbReference type="NCBI Taxonomy" id="1882682"/>
    <lineage>
        <taxon>Bacteria</taxon>
        <taxon>Pseudomonadati</taxon>
        <taxon>Pseudomonadota</taxon>
        <taxon>Alphaproteobacteria</taxon>
        <taxon>Hyphomicrobiales</taxon>
        <taxon>Methylobacteriaceae</taxon>
        <taxon>Microvirga</taxon>
    </lineage>
</organism>
<evidence type="ECO:0000256" key="2">
    <source>
        <dbReference type="ARBA" id="ARBA00022448"/>
    </source>
</evidence>
<feature type="transmembrane region" description="Helical" evidence="8">
    <location>
        <begin position="173"/>
        <end position="189"/>
    </location>
</feature>